<dbReference type="InterPro" id="IPR009100">
    <property type="entry name" value="AcylCoA_DH/oxidase_NM_dom_sf"/>
</dbReference>
<organism evidence="7 8">
    <name type="scientific">Venturia nashicola</name>
    <dbReference type="NCBI Taxonomy" id="86259"/>
    <lineage>
        <taxon>Eukaryota</taxon>
        <taxon>Fungi</taxon>
        <taxon>Dikarya</taxon>
        <taxon>Ascomycota</taxon>
        <taxon>Pezizomycotina</taxon>
        <taxon>Dothideomycetes</taxon>
        <taxon>Pleosporomycetidae</taxon>
        <taxon>Venturiales</taxon>
        <taxon>Venturiaceae</taxon>
        <taxon>Venturia</taxon>
    </lineage>
</organism>
<comment type="caution">
    <text evidence="7">The sequence shown here is derived from an EMBL/GenBank/DDBJ whole genome shotgun (WGS) entry which is preliminary data.</text>
</comment>
<dbReference type="Pfam" id="PF00441">
    <property type="entry name" value="Acyl-CoA_dh_1"/>
    <property type="match status" value="1"/>
</dbReference>
<feature type="domain" description="Acyl-CoA dehydrogenase/oxidase N-terminal" evidence="6">
    <location>
        <begin position="7"/>
        <end position="125"/>
    </location>
</feature>
<keyword evidence="8" id="KW-1185">Reference proteome</keyword>
<evidence type="ECO:0000256" key="2">
    <source>
        <dbReference type="ARBA" id="ARBA00009347"/>
    </source>
</evidence>
<evidence type="ECO:0000259" key="6">
    <source>
        <dbReference type="Pfam" id="PF02771"/>
    </source>
</evidence>
<evidence type="ECO:0000313" key="8">
    <source>
        <dbReference type="Proteomes" id="UP000298493"/>
    </source>
</evidence>
<dbReference type="STRING" id="86259.A0A4Z1PNW5"/>
<sequence>MLDFSLSPEQQNVRHTAAAFAAGALKNARAAYTKLPDDGVTRFNSTKPIFETATKLGIVKSLVPTPLGGTGGTLVDSALITEELFAVEPSVALSILTINMGLMPLLFSAGKEELQKEVLAPFLTGTGTPLATFHSSEPCGSANFMEKGGRGLQTTARHDPEKDEWVVNGDKIWSGNSAGWDGKGADVLTILCRNPDIKSDNAKDAAMIIIGTREVIDANVPGAYKVVEHKVTPGFTACSGPHVRFTDLRIPSKFVVATGTTAAGLIAMTFTASATMVGAMGVGIMRATFEAALKYAKENTAGGSVKILERQSPADLLIAIKIRADTARLLTWKAAHALDTGTPGAAEMCFAAKIYASEAAVTSVAEAMRVVGISSYSKEMPFGQLMEDALVLPIFDGGNQGVRRREIQTLFLAEDYKPWQCSFETRD</sequence>
<dbReference type="InterPro" id="IPR037069">
    <property type="entry name" value="AcylCoA_DH/ox_N_sf"/>
</dbReference>
<dbReference type="Gene3D" id="1.10.540.10">
    <property type="entry name" value="Acyl-CoA dehydrogenase/oxidase, N-terminal domain"/>
    <property type="match status" value="1"/>
</dbReference>
<name>A0A4Z1PNW5_9PEZI</name>
<keyword evidence="4" id="KW-0274">FAD</keyword>
<proteinExistence type="inferred from homology"/>
<dbReference type="InterPro" id="IPR046373">
    <property type="entry name" value="Acyl-CoA_Oxase/DH_mid-dom_sf"/>
</dbReference>
<feature type="domain" description="Acyl-CoA dehydrogenase/oxidase C-terminal" evidence="5">
    <location>
        <begin position="266"/>
        <end position="405"/>
    </location>
</feature>
<dbReference type="SUPFAM" id="SSF47203">
    <property type="entry name" value="Acyl-CoA dehydrogenase C-terminal domain-like"/>
    <property type="match status" value="1"/>
</dbReference>
<accession>A0A4Z1PNW5</accession>
<evidence type="ECO:0000256" key="1">
    <source>
        <dbReference type="ARBA" id="ARBA00001974"/>
    </source>
</evidence>
<comment type="similarity">
    <text evidence="2">Belongs to the acyl-CoA dehydrogenase family.</text>
</comment>
<dbReference type="AlphaFoldDB" id="A0A4Z1PNW5"/>
<evidence type="ECO:0000259" key="5">
    <source>
        <dbReference type="Pfam" id="PF00441"/>
    </source>
</evidence>
<dbReference type="EMBL" id="SNSC02000001">
    <property type="protein sequence ID" value="TID27704.1"/>
    <property type="molecule type" value="Genomic_DNA"/>
</dbReference>
<protein>
    <submittedName>
        <fullName evidence="7">Acyl-CoA dehydrogenase</fullName>
    </submittedName>
</protein>
<dbReference type="GO" id="GO:0046359">
    <property type="term" value="P:butyrate catabolic process"/>
    <property type="evidence" value="ECO:0007669"/>
    <property type="project" value="TreeGrafter"/>
</dbReference>
<dbReference type="InterPro" id="IPR013786">
    <property type="entry name" value="AcylCoA_DH/ox_N"/>
</dbReference>
<keyword evidence="3" id="KW-0285">Flavoprotein</keyword>
<dbReference type="Proteomes" id="UP000298493">
    <property type="component" value="Unassembled WGS sequence"/>
</dbReference>
<gene>
    <name evidence="7" type="ORF">E6O75_ATG00471</name>
</gene>
<dbReference type="GO" id="GO:0003995">
    <property type="term" value="F:acyl-CoA dehydrogenase activity"/>
    <property type="evidence" value="ECO:0007669"/>
    <property type="project" value="TreeGrafter"/>
</dbReference>
<dbReference type="InterPro" id="IPR036250">
    <property type="entry name" value="AcylCo_DH-like_C"/>
</dbReference>
<evidence type="ECO:0000313" key="7">
    <source>
        <dbReference type="EMBL" id="TID27704.1"/>
    </source>
</evidence>
<reference evidence="7 8" key="1">
    <citation type="submission" date="2019-04" db="EMBL/GenBank/DDBJ databases">
        <title>High contiguity whole genome sequence and gene annotation resource for two Venturia nashicola isolates.</title>
        <authorList>
            <person name="Prokchorchik M."/>
            <person name="Won K."/>
            <person name="Lee Y."/>
            <person name="Choi E.D."/>
            <person name="Segonzac C."/>
            <person name="Sohn K.H."/>
        </authorList>
    </citation>
    <scope>NUCLEOTIDE SEQUENCE [LARGE SCALE GENOMIC DNA]</scope>
    <source>
        <strain evidence="7 8">PRI2</strain>
    </source>
</reference>
<evidence type="ECO:0000256" key="4">
    <source>
        <dbReference type="ARBA" id="ARBA00022827"/>
    </source>
</evidence>
<evidence type="ECO:0000256" key="3">
    <source>
        <dbReference type="ARBA" id="ARBA00022630"/>
    </source>
</evidence>
<dbReference type="Pfam" id="PF02771">
    <property type="entry name" value="Acyl-CoA_dh_N"/>
    <property type="match status" value="1"/>
</dbReference>
<dbReference type="Gene3D" id="1.20.140.10">
    <property type="entry name" value="Butyryl-CoA Dehydrogenase, subunit A, domain 3"/>
    <property type="match status" value="1"/>
</dbReference>
<dbReference type="GO" id="GO:0050660">
    <property type="term" value="F:flavin adenine dinucleotide binding"/>
    <property type="evidence" value="ECO:0007669"/>
    <property type="project" value="InterPro"/>
</dbReference>
<dbReference type="PANTHER" id="PTHR43884">
    <property type="entry name" value="ACYL-COA DEHYDROGENASE"/>
    <property type="match status" value="1"/>
</dbReference>
<dbReference type="SUPFAM" id="SSF56645">
    <property type="entry name" value="Acyl-CoA dehydrogenase NM domain-like"/>
    <property type="match status" value="1"/>
</dbReference>
<dbReference type="InterPro" id="IPR009075">
    <property type="entry name" value="AcylCo_DH/oxidase_C"/>
</dbReference>
<comment type="cofactor">
    <cofactor evidence="1">
        <name>FAD</name>
        <dbReference type="ChEBI" id="CHEBI:57692"/>
    </cofactor>
</comment>
<dbReference type="PANTHER" id="PTHR43884:SF12">
    <property type="entry name" value="ISOVALERYL-COA DEHYDROGENASE, MITOCHONDRIAL-RELATED"/>
    <property type="match status" value="1"/>
</dbReference>
<dbReference type="CDD" id="cd00567">
    <property type="entry name" value="ACAD"/>
    <property type="match status" value="1"/>
</dbReference>
<dbReference type="Gene3D" id="2.40.110.10">
    <property type="entry name" value="Butyryl-CoA Dehydrogenase, subunit A, domain 2"/>
    <property type="match status" value="1"/>
</dbReference>
<dbReference type="GO" id="GO:0033539">
    <property type="term" value="P:fatty acid beta-oxidation using acyl-CoA dehydrogenase"/>
    <property type="evidence" value="ECO:0007669"/>
    <property type="project" value="TreeGrafter"/>
</dbReference>